<dbReference type="EMBL" id="RKLO01000001">
    <property type="protein sequence ID" value="RVW05341.1"/>
    <property type="molecule type" value="Genomic_DNA"/>
</dbReference>
<protein>
    <recommendedName>
        <fullName evidence="3">Lipoprotein</fullName>
    </recommendedName>
</protein>
<gene>
    <name evidence="1" type="ORF">EGT50_01645</name>
</gene>
<dbReference type="PROSITE" id="PS51257">
    <property type="entry name" value="PROKAR_LIPOPROTEIN"/>
    <property type="match status" value="1"/>
</dbReference>
<proteinExistence type="predicted"/>
<keyword evidence="2" id="KW-1185">Reference proteome</keyword>
<reference evidence="1 2" key="1">
    <citation type="submission" date="2018-11" db="EMBL/GenBank/DDBJ databases">
        <title>Rhodococcus spongicola sp. nov. and Rhodococcus xishaensis sp. nov. from marine sponges.</title>
        <authorList>
            <person name="Li L."/>
            <person name="Lin H.W."/>
        </authorList>
    </citation>
    <scope>NUCLEOTIDE SEQUENCE [LARGE SCALE GENOMIC DNA]</scope>
    <source>
        <strain evidence="1 2">LHW51113</strain>
    </source>
</reference>
<sequence>MKRTLVIAALSATALILGGCGSSDGEPSNAELHASACERFEAITPGFFETREAIETLSDPNASVADRAEAMELQLDRMSGSNKRTRPYNCDDPRDKKFFDDYYSKLLEEE</sequence>
<dbReference type="RefSeq" id="WP_127950858.1">
    <property type="nucleotide sequence ID" value="NZ_RKLO01000001.1"/>
</dbReference>
<name>A0A438B2Z8_9NOCA</name>
<evidence type="ECO:0008006" key="3">
    <source>
        <dbReference type="Google" id="ProtNLM"/>
    </source>
</evidence>
<evidence type="ECO:0000313" key="1">
    <source>
        <dbReference type="EMBL" id="RVW05341.1"/>
    </source>
</evidence>
<accession>A0A438B2Z8</accession>
<comment type="caution">
    <text evidence="1">The sequence shown here is derived from an EMBL/GenBank/DDBJ whole genome shotgun (WGS) entry which is preliminary data.</text>
</comment>
<organism evidence="1 2">
    <name type="scientific">Rhodococcus xishaensis</name>
    <dbReference type="NCBI Taxonomy" id="2487364"/>
    <lineage>
        <taxon>Bacteria</taxon>
        <taxon>Bacillati</taxon>
        <taxon>Actinomycetota</taxon>
        <taxon>Actinomycetes</taxon>
        <taxon>Mycobacteriales</taxon>
        <taxon>Nocardiaceae</taxon>
        <taxon>Rhodococcus</taxon>
    </lineage>
</organism>
<evidence type="ECO:0000313" key="2">
    <source>
        <dbReference type="Proteomes" id="UP000283479"/>
    </source>
</evidence>
<dbReference type="OrthoDB" id="9855213at2"/>
<dbReference type="AlphaFoldDB" id="A0A438B2Z8"/>
<dbReference type="Proteomes" id="UP000283479">
    <property type="component" value="Unassembled WGS sequence"/>
</dbReference>